<sequence>MVRSIPEQFRTVDLNRGRTHRYPPVTLHRGWQQLAVHQASRRLDTRVGAFIGTLPALGGMYEMRAYISPWLAPIVGILVSAAGYLLHAGRRMATSSRALSGPEA</sequence>
<gene>
    <name evidence="2" type="ORF">CH92_17440</name>
</gene>
<dbReference type="AlphaFoldDB" id="W8R4U6"/>
<proteinExistence type="predicted"/>
<keyword evidence="1" id="KW-0472">Membrane</keyword>
<protein>
    <submittedName>
        <fullName evidence="2">Uncharacterized protein</fullName>
    </submittedName>
</protein>
<keyword evidence="1" id="KW-0812">Transmembrane</keyword>
<evidence type="ECO:0000313" key="3">
    <source>
        <dbReference type="Proteomes" id="UP000019522"/>
    </source>
</evidence>
<evidence type="ECO:0000256" key="1">
    <source>
        <dbReference type="SAM" id="Phobius"/>
    </source>
</evidence>
<name>W8R4U6_STUST</name>
<dbReference type="KEGG" id="pstt:CH92_17440"/>
<evidence type="ECO:0000313" key="2">
    <source>
        <dbReference type="EMBL" id="AHL77674.1"/>
    </source>
</evidence>
<accession>W8R4U6</accession>
<feature type="transmembrane region" description="Helical" evidence="1">
    <location>
        <begin position="67"/>
        <end position="87"/>
    </location>
</feature>
<dbReference type="Proteomes" id="UP000019522">
    <property type="component" value="Chromosome"/>
</dbReference>
<reference evidence="3" key="1">
    <citation type="journal article" date="2014" name="Genome Announc.">
        <title>Complete Genome Sequence of the Highly Transformable Pseudomonas stutzeri Strain 28a24.</title>
        <authorList>
            <person name="Smith B.A."/>
            <person name="Dougherty K.M."/>
            <person name="Baltrus D.A."/>
        </authorList>
    </citation>
    <scope>NUCLEOTIDE SEQUENCE [LARGE SCALE GENOMIC DNA]</scope>
    <source>
        <strain evidence="3">28a24</strain>
    </source>
</reference>
<organism evidence="2 3">
    <name type="scientific">Stutzerimonas stutzeri</name>
    <name type="common">Pseudomonas stutzeri</name>
    <dbReference type="NCBI Taxonomy" id="316"/>
    <lineage>
        <taxon>Bacteria</taxon>
        <taxon>Pseudomonadati</taxon>
        <taxon>Pseudomonadota</taxon>
        <taxon>Gammaproteobacteria</taxon>
        <taxon>Pseudomonadales</taxon>
        <taxon>Pseudomonadaceae</taxon>
        <taxon>Stutzerimonas</taxon>
    </lineage>
</organism>
<dbReference type="PATRIC" id="fig|316.77.peg.3489"/>
<reference evidence="2 3" key="2">
    <citation type="submission" date="2014-03" db="EMBL/GenBank/DDBJ databases">
        <authorList>
            <person name="Baltrus D."/>
            <person name="Dougherty K."/>
        </authorList>
    </citation>
    <scope>NUCLEOTIDE SEQUENCE</scope>
    <source>
        <strain evidence="2 3">28a24</strain>
    </source>
</reference>
<dbReference type="RefSeq" id="WP_025242982.1">
    <property type="nucleotide sequence ID" value="NZ_CP007441.1"/>
</dbReference>
<keyword evidence="1" id="KW-1133">Transmembrane helix</keyword>
<dbReference type="EMBL" id="CP007441">
    <property type="protein sequence ID" value="AHL77674.1"/>
    <property type="molecule type" value="Genomic_DNA"/>
</dbReference>